<dbReference type="InterPro" id="IPR002347">
    <property type="entry name" value="SDR_fam"/>
</dbReference>
<dbReference type="SUPFAM" id="SSF51735">
    <property type="entry name" value="NAD(P)-binding Rossmann-fold domains"/>
    <property type="match status" value="1"/>
</dbReference>
<dbReference type="SUPFAM" id="SSF103473">
    <property type="entry name" value="MFS general substrate transporter"/>
    <property type="match status" value="1"/>
</dbReference>
<dbReference type="PRINTS" id="PR00080">
    <property type="entry name" value="SDRFAMILY"/>
</dbReference>
<dbReference type="Gene3D" id="3.40.50.720">
    <property type="entry name" value="NAD(P)-binding Rossmann-like Domain"/>
    <property type="match status" value="1"/>
</dbReference>
<dbReference type="PANTHER" id="PTHR23520">
    <property type="entry name" value="TRANSPORTER, PUTATIVE (AFU_ORTHOLOGUE AFUA_3G04000)-RELATED"/>
    <property type="match status" value="1"/>
</dbReference>
<accession>A0A4U0WNQ3</accession>
<dbReference type="PROSITE" id="PS50850">
    <property type="entry name" value="MFS"/>
    <property type="match status" value="1"/>
</dbReference>
<keyword evidence="3" id="KW-1133">Transmembrane helix</keyword>
<feature type="compositionally biased region" description="Basic and acidic residues" evidence="2">
    <location>
        <begin position="764"/>
        <end position="774"/>
    </location>
</feature>
<dbReference type="InterPro" id="IPR011701">
    <property type="entry name" value="MFS"/>
</dbReference>
<feature type="region of interest" description="Disordered" evidence="2">
    <location>
        <begin position="497"/>
        <end position="516"/>
    </location>
</feature>
<dbReference type="OrthoDB" id="10027823at2759"/>
<dbReference type="GO" id="GO:0022857">
    <property type="term" value="F:transmembrane transporter activity"/>
    <property type="evidence" value="ECO:0007669"/>
    <property type="project" value="InterPro"/>
</dbReference>
<keyword evidence="3" id="KW-0812">Transmembrane</keyword>
<keyword evidence="6" id="KW-1185">Reference proteome</keyword>
<dbReference type="Pfam" id="PF00106">
    <property type="entry name" value="adh_short"/>
    <property type="match status" value="2"/>
</dbReference>
<feature type="domain" description="Major facilitator superfamily (MFS) profile" evidence="4">
    <location>
        <begin position="277"/>
        <end position="720"/>
    </location>
</feature>
<protein>
    <recommendedName>
        <fullName evidence="4">Major facilitator superfamily (MFS) profile domain-containing protein</fullName>
    </recommendedName>
</protein>
<dbReference type="InterPro" id="IPR020846">
    <property type="entry name" value="MFS_dom"/>
</dbReference>
<feature type="transmembrane region" description="Helical" evidence="3">
    <location>
        <begin position="617"/>
        <end position="638"/>
    </location>
</feature>
<dbReference type="InterPro" id="IPR036291">
    <property type="entry name" value="NAD(P)-bd_dom_sf"/>
</dbReference>
<sequence>MAAQTRVAAVTGANKGIGLAIVASVRQLALQYPKSPLKSGPLLIYLTARSEERGAEAVKTLESDQQLKEAKVLTQDGGNTTIKFYALDISQTKSIQEFSAFLKKEHPDGLDVVINNAGIMFDGIAMQGFDANVVKKTLETNYYGTLEATQDLLPLIRDGGRMVNVSSMAGKLNKYSDEIRNAFLQAAKTDVPAVTALMEKFKAAVTEGKEKEAGFPSAAYAVSKAGETAFTKAIAMVEAKRDRGVLVNACCPGYVKTDMTRGGGAKTPDQGAQTPVMLALQDIGGKTGGFWQSEKEIECLILALFFAELQFSDYRIGLFMTLTLLGDVFLGLGLTLIADRYGRRKILFSGSFLMVLSGATFAVFENFWILLFAAVVGVVSATGGDFGPFRAIEESILSQLTTPRTRSDVLAWYMTTSTVGSAIGSEASGRIIHALQGIDGWELVDAYHALFWIYTAMGIVNALLVLLLTDACEMQASDKGYAQVAQDERDSVELEARHESSTVQQPNRVALDPPKTSKSKRMWTRFSRQLAQISAPTRAVMYKLWALLAVDSIADGMVPYSLTNYYMNEMFHPTKSTLGDVTAAAYFLGAISAVFAGPLAHRIGLINTMVFTHIPSSAAVLVFGLPNNFVIVTILLLIRAGLNNMDQAPRSAFIAAVVKPEERTAVMGITNLLRTFAAMAGPSLTGVLAGNNKFWVAFLAAGAFRLAYDVGLYVLFINVQLHKHEGGASGDADVSGGNGRRRSEDEEMTELDRLSTPDSLATEESLHDSDGAKP</sequence>
<comment type="subcellular location">
    <subcellularLocation>
        <location evidence="1">Membrane</location>
        <topology evidence="1">Multi-pass membrane protein</topology>
    </subcellularLocation>
</comment>
<dbReference type="STRING" id="329884.A0A4U0WNQ3"/>
<evidence type="ECO:0000259" key="4">
    <source>
        <dbReference type="PROSITE" id="PS50850"/>
    </source>
</evidence>
<feature type="transmembrane region" description="Helical" evidence="3">
    <location>
        <begin position="449"/>
        <end position="469"/>
    </location>
</feature>
<dbReference type="Proteomes" id="UP000309340">
    <property type="component" value="Unassembled WGS sequence"/>
</dbReference>
<name>A0A4U0WNQ3_9PEZI</name>
<organism evidence="5 6">
    <name type="scientific">Friedmanniomyces simplex</name>
    <dbReference type="NCBI Taxonomy" id="329884"/>
    <lineage>
        <taxon>Eukaryota</taxon>
        <taxon>Fungi</taxon>
        <taxon>Dikarya</taxon>
        <taxon>Ascomycota</taxon>
        <taxon>Pezizomycotina</taxon>
        <taxon>Dothideomycetes</taxon>
        <taxon>Dothideomycetidae</taxon>
        <taxon>Mycosphaerellales</taxon>
        <taxon>Teratosphaeriaceae</taxon>
        <taxon>Friedmanniomyces</taxon>
    </lineage>
</organism>
<proteinExistence type="predicted"/>
<feature type="region of interest" description="Disordered" evidence="2">
    <location>
        <begin position="726"/>
        <end position="774"/>
    </location>
</feature>
<dbReference type="PRINTS" id="PR00081">
    <property type="entry name" value="GDHRDH"/>
</dbReference>
<feature type="transmembrane region" description="Helical" evidence="3">
    <location>
        <begin position="583"/>
        <end position="605"/>
    </location>
</feature>
<evidence type="ECO:0000313" key="5">
    <source>
        <dbReference type="EMBL" id="TKA64641.1"/>
    </source>
</evidence>
<evidence type="ECO:0000256" key="2">
    <source>
        <dbReference type="SAM" id="MobiDB-lite"/>
    </source>
</evidence>
<reference evidence="5 6" key="1">
    <citation type="submission" date="2017-03" db="EMBL/GenBank/DDBJ databases">
        <title>Genomes of endolithic fungi from Antarctica.</title>
        <authorList>
            <person name="Coleine C."/>
            <person name="Masonjones S."/>
            <person name="Stajich J.E."/>
        </authorList>
    </citation>
    <scope>NUCLEOTIDE SEQUENCE [LARGE SCALE GENOMIC DNA]</scope>
    <source>
        <strain evidence="5 6">CCFEE 5184</strain>
    </source>
</reference>
<gene>
    <name evidence="5" type="ORF">B0A55_09347</name>
</gene>
<feature type="transmembrane region" description="Helical" evidence="3">
    <location>
        <begin position="350"/>
        <end position="379"/>
    </location>
</feature>
<dbReference type="Gene3D" id="1.20.1250.20">
    <property type="entry name" value="MFS general substrate transporter like domains"/>
    <property type="match status" value="2"/>
</dbReference>
<feature type="transmembrane region" description="Helical" evidence="3">
    <location>
        <begin position="544"/>
        <end position="563"/>
    </location>
</feature>
<evidence type="ECO:0000313" key="6">
    <source>
        <dbReference type="Proteomes" id="UP000309340"/>
    </source>
</evidence>
<feature type="transmembrane region" description="Helical" evidence="3">
    <location>
        <begin position="316"/>
        <end position="338"/>
    </location>
</feature>
<comment type="caution">
    <text evidence="5">The sequence shown here is derived from an EMBL/GenBank/DDBJ whole genome shotgun (WGS) entry which is preliminary data.</text>
</comment>
<keyword evidence="3" id="KW-0472">Membrane</keyword>
<dbReference type="AlphaFoldDB" id="A0A4U0WNQ3"/>
<dbReference type="Pfam" id="PF07690">
    <property type="entry name" value="MFS_1"/>
    <property type="match status" value="2"/>
</dbReference>
<feature type="transmembrane region" description="Helical" evidence="3">
    <location>
        <begin position="694"/>
        <end position="716"/>
    </location>
</feature>
<dbReference type="PANTHER" id="PTHR23520:SF5">
    <property type="entry name" value="TRANSPORTER, PUTATIVE (AFU_ORTHOLOGUE AFUA_3G04000)-RELATED"/>
    <property type="match status" value="1"/>
</dbReference>
<dbReference type="InterPro" id="IPR036259">
    <property type="entry name" value="MFS_trans_sf"/>
</dbReference>
<evidence type="ECO:0000256" key="1">
    <source>
        <dbReference type="ARBA" id="ARBA00004141"/>
    </source>
</evidence>
<dbReference type="GO" id="GO:0000329">
    <property type="term" value="C:fungal-type vacuole membrane"/>
    <property type="evidence" value="ECO:0007669"/>
    <property type="project" value="TreeGrafter"/>
</dbReference>
<evidence type="ECO:0000256" key="3">
    <source>
        <dbReference type="SAM" id="Phobius"/>
    </source>
</evidence>
<dbReference type="EMBL" id="NAJQ01000814">
    <property type="protein sequence ID" value="TKA64641.1"/>
    <property type="molecule type" value="Genomic_DNA"/>
</dbReference>